<feature type="signal peptide" evidence="1">
    <location>
        <begin position="1"/>
        <end position="24"/>
    </location>
</feature>
<dbReference type="RefSeq" id="WP_114299136.1">
    <property type="nucleotide sequence ID" value="NZ_QPJT01000025.1"/>
</dbReference>
<comment type="caution">
    <text evidence="2">The sequence shown here is derived from an EMBL/GenBank/DDBJ whole genome shotgun (WGS) entry which is preliminary data.</text>
</comment>
<evidence type="ECO:0000256" key="1">
    <source>
        <dbReference type="SAM" id="SignalP"/>
    </source>
</evidence>
<dbReference type="EMBL" id="QPJT01000025">
    <property type="protein sequence ID" value="RCX11383.1"/>
    <property type="molecule type" value="Genomic_DNA"/>
</dbReference>
<dbReference type="SUPFAM" id="SSF56954">
    <property type="entry name" value="Outer membrane efflux proteins (OEP)"/>
    <property type="match status" value="1"/>
</dbReference>
<organism evidence="2 3">
    <name type="scientific">Anaerobacterium chartisolvens</name>
    <dbReference type="NCBI Taxonomy" id="1297424"/>
    <lineage>
        <taxon>Bacteria</taxon>
        <taxon>Bacillati</taxon>
        <taxon>Bacillota</taxon>
        <taxon>Clostridia</taxon>
        <taxon>Eubacteriales</taxon>
        <taxon>Oscillospiraceae</taxon>
        <taxon>Anaerobacterium</taxon>
    </lineage>
</organism>
<dbReference type="OrthoDB" id="2081146at2"/>
<sequence>MKRSRLTAILIILTLVMPGSTCRAAVYPRVLTLAQAVDCAVSTSYEVRKAKNDTQLKNIELKQAIQAIRDIRKKENTIQFSLLFNIKFPQQHALPKEIDLLMKVPKIQSDLKDLQRKAAQAKLTAVMSCKTAYFNTVELMEGCLLLENRIASAKSTYSRLSRDYLTGNANKSDVEEAESGIGKLEKEYQTSLIRFENAKNKLSEITGVDVTSSYTFSKDFSELQLQRKQLGSVIEHALKNDYKVYKTELAHKISSTNVELLRNIYNNRWGSMVGAIENEIAKNGPIDFETFREKYEAALDNIERPYQGSFKIRILFITISIPKEWLRGELSGIRYFDDRKYALYVALMEREAAAKEEAQARKALSSQIGDEFNGLLELWSAYTGSLNETDRVRLQYERIKKLNLTGDASFTDVESAKNDVLSAESMVLSSLIAYNKSLASFDFTTAGAVSGLLSGVSANEGGQYASGISWVTEESGGSKPVWYLNTLIDEYKFIFGVSIPEGMGIDATHYELCTEDGKLIGSRTSTDKTISHLPLAYQGTTKLIVKLYKQESLIYTSEIDAADYGGVLALQPVTPQAGQEDILRPASGSLIGSWAVIENADKYTSRLVLQMDKKWDMAYYELETDSGSKIGDSKIPIDTPLSHLSIIFYSPEKLILRLYDSEEGSFGDAVIVNDMGSQVVKMK</sequence>
<dbReference type="Gene3D" id="1.20.1600.10">
    <property type="entry name" value="Outer membrane efflux proteins (OEP)"/>
    <property type="match status" value="2"/>
</dbReference>
<name>A0A369AQT5_9FIRM</name>
<reference evidence="2 3" key="1">
    <citation type="submission" date="2018-07" db="EMBL/GenBank/DDBJ databases">
        <title>Genomic Encyclopedia of Type Strains, Phase IV (KMG-IV): sequencing the most valuable type-strain genomes for metagenomic binning, comparative biology and taxonomic classification.</title>
        <authorList>
            <person name="Goeker M."/>
        </authorList>
    </citation>
    <scope>NUCLEOTIDE SEQUENCE [LARGE SCALE GENOMIC DNA]</scope>
    <source>
        <strain evidence="2 3">DSM 27016</strain>
    </source>
</reference>
<evidence type="ECO:0000313" key="3">
    <source>
        <dbReference type="Proteomes" id="UP000253034"/>
    </source>
</evidence>
<keyword evidence="3" id="KW-1185">Reference proteome</keyword>
<evidence type="ECO:0000313" key="2">
    <source>
        <dbReference type="EMBL" id="RCX11383.1"/>
    </source>
</evidence>
<gene>
    <name evidence="2" type="ORF">DFR58_12529</name>
</gene>
<proteinExistence type="predicted"/>
<dbReference type="Proteomes" id="UP000253034">
    <property type="component" value="Unassembled WGS sequence"/>
</dbReference>
<dbReference type="AlphaFoldDB" id="A0A369AQT5"/>
<accession>A0A369AQT5</accession>
<feature type="chain" id="PRO_5016670545" evidence="1">
    <location>
        <begin position="25"/>
        <end position="683"/>
    </location>
</feature>
<dbReference type="GO" id="GO:0015562">
    <property type="term" value="F:efflux transmembrane transporter activity"/>
    <property type="evidence" value="ECO:0007669"/>
    <property type="project" value="InterPro"/>
</dbReference>
<keyword evidence="1" id="KW-0732">Signal</keyword>
<protein>
    <submittedName>
        <fullName evidence="2">Outer membrane protein TolC</fullName>
    </submittedName>
</protein>